<reference evidence="1" key="1">
    <citation type="submission" date="2020-06" db="EMBL/GenBank/DDBJ databases">
        <authorList>
            <person name="Li T."/>
            <person name="Hu X."/>
            <person name="Zhang T."/>
            <person name="Song X."/>
            <person name="Zhang H."/>
            <person name="Dai N."/>
            <person name="Sheng W."/>
            <person name="Hou X."/>
            <person name="Wei L."/>
        </authorList>
    </citation>
    <scope>NUCLEOTIDE SEQUENCE</scope>
    <source>
        <strain evidence="1">G02</strain>
        <tissue evidence="1">Leaf</tissue>
    </source>
</reference>
<gene>
    <name evidence="1" type="ORF">Sradi_4550100</name>
</gene>
<name>A0AAW2NB32_SESRA</name>
<protein>
    <submittedName>
        <fullName evidence="1">Uncharacterized protein</fullName>
    </submittedName>
</protein>
<evidence type="ECO:0000313" key="1">
    <source>
        <dbReference type="EMBL" id="KAL0340333.1"/>
    </source>
</evidence>
<comment type="caution">
    <text evidence="1">The sequence shown here is derived from an EMBL/GenBank/DDBJ whole genome shotgun (WGS) entry which is preliminary data.</text>
</comment>
<proteinExistence type="predicted"/>
<dbReference type="AlphaFoldDB" id="A0AAW2NB32"/>
<sequence length="64" mass="6938">MAEVAHSTVQIQALLASKSKPGSLILDFDMQQTSLLGSEPSLINTPLYEGKCEAGRGWQMGMRD</sequence>
<dbReference type="EMBL" id="JACGWJ010000020">
    <property type="protein sequence ID" value="KAL0340333.1"/>
    <property type="molecule type" value="Genomic_DNA"/>
</dbReference>
<reference evidence="1" key="2">
    <citation type="journal article" date="2024" name="Plant">
        <title>Genomic evolution and insights into agronomic trait innovations of Sesamum species.</title>
        <authorList>
            <person name="Miao H."/>
            <person name="Wang L."/>
            <person name="Qu L."/>
            <person name="Liu H."/>
            <person name="Sun Y."/>
            <person name="Le M."/>
            <person name="Wang Q."/>
            <person name="Wei S."/>
            <person name="Zheng Y."/>
            <person name="Lin W."/>
            <person name="Duan Y."/>
            <person name="Cao H."/>
            <person name="Xiong S."/>
            <person name="Wang X."/>
            <person name="Wei L."/>
            <person name="Li C."/>
            <person name="Ma Q."/>
            <person name="Ju M."/>
            <person name="Zhao R."/>
            <person name="Li G."/>
            <person name="Mu C."/>
            <person name="Tian Q."/>
            <person name="Mei H."/>
            <person name="Zhang T."/>
            <person name="Gao T."/>
            <person name="Zhang H."/>
        </authorList>
    </citation>
    <scope>NUCLEOTIDE SEQUENCE</scope>
    <source>
        <strain evidence="1">G02</strain>
    </source>
</reference>
<organism evidence="1">
    <name type="scientific">Sesamum radiatum</name>
    <name type="common">Black benniseed</name>
    <dbReference type="NCBI Taxonomy" id="300843"/>
    <lineage>
        <taxon>Eukaryota</taxon>
        <taxon>Viridiplantae</taxon>
        <taxon>Streptophyta</taxon>
        <taxon>Embryophyta</taxon>
        <taxon>Tracheophyta</taxon>
        <taxon>Spermatophyta</taxon>
        <taxon>Magnoliopsida</taxon>
        <taxon>eudicotyledons</taxon>
        <taxon>Gunneridae</taxon>
        <taxon>Pentapetalae</taxon>
        <taxon>asterids</taxon>
        <taxon>lamiids</taxon>
        <taxon>Lamiales</taxon>
        <taxon>Pedaliaceae</taxon>
        <taxon>Sesamum</taxon>
    </lineage>
</organism>
<accession>A0AAW2NB32</accession>